<proteinExistence type="inferred from homology"/>
<comment type="similarity">
    <text evidence="1">Belongs to the type-B carboxylesterase/lipase family.</text>
</comment>
<organism evidence="6 7">
    <name type="scientific">Ignelater luminosus</name>
    <name type="common">Cucubano</name>
    <name type="synonym">Pyrophorus luminosus</name>
    <dbReference type="NCBI Taxonomy" id="2038154"/>
    <lineage>
        <taxon>Eukaryota</taxon>
        <taxon>Metazoa</taxon>
        <taxon>Ecdysozoa</taxon>
        <taxon>Arthropoda</taxon>
        <taxon>Hexapoda</taxon>
        <taxon>Insecta</taxon>
        <taxon>Pterygota</taxon>
        <taxon>Neoptera</taxon>
        <taxon>Endopterygota</taxon>
        <taxon>Coleoptera</taxon>
        <taxon>Polyphaga</taxon>
        <taxon>Elateriformia</taxon>
        <taxon>Elateroidea</taxon>
        <taxon>Elateridae</taxon>
        <taxon>Agrypninae</taxon>
        <taxon>Pyrophorini</taxon>
        <taxon>Ignelater</taxon>
    </lineage>
</organism>
<comment type="caution">
    <text evidence="6">The sequence shown here is derived from an EMBL/GenBank/DDBJ whole genome shotgun (WGS) entry which is preliminary data.</text>
</comment>
<keyword evidence="4" id="KW-0325">Glycoprotein</keyword>
<evidence type="ECO:0000256" key="2">
    <source>
        <dbReference type="ARBA" id="ARBA00022487"/>
    </source>
</evidence>
<reference evidence="6" key="1">
    <citation type="submission" date="2019-08" db="EMBL/GenBank/DDBJ databases">
        <title>The genome of the North American firefly Photinus pyralis.</title>
        <authorList>
            <consortium name="Photinus pyralis genome working group"/>
            <person name="Fallon T.R."/>
            <person name="Sander Lower S.E."/>
            <person name="Weng J.-K."/>
        </authorList>
    </citation>
    <scope>NUCLEOTIDE SEQUENCE</scope>
    <source>
        <strain evidence="6">TRF0915ILg1</strain>
        <tissue evidence="6">Whole body</tissue>
    </source>
</reference>
<keyword evidence="7" id="KW-1185">Reference proteome</keyword>
<dbReference type="Pfam" id="PF00135">
    <property type="entry name" value="COesterase"/>
    <property type="match status" value="1"/>
</dbReference>
<dbReference type="OrthoDB" id="6767738at2759"/>
<sequence length="148" mass="17411">MDLTDVFTDSMFLAGANNALWLHLNYTDQPVYFYVFGYRGNYSFSSDNDYFDYGVGHSDDLMYLFSPKLAFPEYEPSASDKNIRNTLSTLWVDFATFGNPTPTEDVSRRWQPVKSTNLEYYFISNFTGMDEKLYWNRTQLWKNLPLML</sequence>
<gene>
    <name evidence="6" type="ORF">ILUMI_18828</name>
</gene>
<evidence type="ECO:0000313" key="7">
    <source>
        <dbReference type="Proteomes" id="UP000801492"/>
    </source>
</evidence>
<keyword evidence="3" id="KW-0378">Hydrolase</keyword>
<name>A0A8K0CHG5_IGNLU</name>
<evidence type="ECO:0000259" key="5">
    <source>
        <dbReference type="Pfam" id="PF00135"/>
    </source>
</evidence>
<evidence type="ECO:0000256" key="3">
    <source>
        <dbReference type="ARBA" id="ARBA00022801"/>
    </source>
</evidence>
<dbReference type="Proteomes" id="UP000801492">
    <property type="component" value="Unassembled WGS sequence"/>
</dbReference>
<dbReference type="EMBL" id="VTPC01083966">
    <property type="protein sequence ID" value="KAF2887345.1"/>
    <property type="molecule type" value="Genomic_DNA"/>
</dbReference>
<dbReference type="AlphaFoldDB" id="A0A8K0CHG5"/>
<keyword evidence="2" id="KW-0719">Serine esterase</keyword>
<dbReference type="GO" id="GO:0052689">
    <property type="term" value="F:carboxylic ester hydrolase activity"/>
    <property type="evidence" value="ECO:0007669"/>
    <property type="project" value="UniProtKB-KW"/>
</dbReference>
<evidence type="ECO:0000256" key="1">
    <source>
        <dbReference type="ARBA" id="ARBA00005964"/>
    </source>
</evidence>
<evidence type="ECO:0000313" key="6">
    <source>
        <dbReference type="EMBL" id="KAF2887345.1"/>
    </source>
</evidence>
<dbReference type="SUPFAM" id="SSF53474">
    <property type="entry name" value="alpha/beta-Hydrolases"/>
    <property type="match status" value="1"/>
</dbReference>
<dbReference type="Gene3D" id="3.40.50.1820">
    <property type="entry name" value="alpha/beta hydrolase"/>
    <property type="match status" value="1"/>
</dbReference>
<evidence type="ECO:0000256" key="4">
    <source>
        <dbReference type="ARBA" id="ARBA00023180"/>
    </source>
</evidence>
<dbReference type="PANTHER" id="PTHR43142">
    <property type="entry name" value="CARBOXYLIC ESTER HYDROLASE"/>
    <property type="match status" value="1"/>
</dbReference>
<feature type="domain" description="Carboxylesterase type B" evidence="5">
    <location>
        <begin position="3"/>
        <end position="141"/>
    </location>
</feature>
<dbReference type="InterPro" id="IPR002018">
    <property type="entry name" value="CarbesteraseB"/>
</dbReference>
<accession>A0A8K0CHG5</accession>
<dbReference type="PANTHER" id="PTHR43142:SF1">
    <property type="entry name" value="CARBOXYLIC ESTER HYDROLASE"/>
    <property type="match status" value="1"/>
</dbReference>
<protein>
    <recommendedName>
        <fullName evidence="5">Carboxylesterase type B domain-containing protein</fullName>
    </recommendedName>
</protein>
<dbReference type="InterPro" id="IPR029058">
    <property type="entry name" value="AB_hydrolase_fold"/>
</dbReference>